<gene>
    <name evidence="2" type="ORF">L596_001414</name>
</gene>
<organism evidence="2 3">
    <name type="scientific">Steinernema carpocapsae</name>
    <name type="common">Entomopathogenic nematode</name>
    <dbReference type="NCBI Taxonomy" id="34508"/>
    <lineage>
        <taxon>Eukaryota</taxon>
        <taxon>Metazoa</taxon>
        <taxon>Ecdysozoa</taxon>
        <taxon>Nematoda</taxon>
        <taxon>Chromadorea</taxon>
        <taxon>Rhabditida</taxon>
        <taxon>Tylenchina</taxon>
        <taxon>Panagrolaimomorpha</taxon>
        <taxon>Strongyloidoidea</taxon>
        <taxon>Steinernematidae</taxon>
        <taxon>Steinernema</taxon>
    </lineage>
</organism>
<dbReference type="OrthoDB" id="5862307at2759"/>
<accession>A0A4V6I7D9</accession>
<keyword evidence="1" id="KW-0812">Transmembrane</keyword>
<evidence type="ECO:0000313" key="3">
    <source>
        <dbReference type="Proteomes" id="UP000298663"/>
    </source>
</evidence>
<sequence>MSQADQDALVHDLITRFRLYTSFGVAVIVCNTIVILVHISNKEMSKRYVLFTLLSVAELVNGISFVCTGVGREIQMKLGTYFMPITAEECLFWFPWPTLLVFAGQLPAAMNLMLAAERVIAVQCAGWYRRVWTWRHKLAIGLLDGLSAVALVTYDDI</sequence>
<dbReference type="Gene3D" id="1.20.1070.10">
    <property type="entry name" value="Rhodopsin 7-helix transmembrane proteins"/>
    <property type="match status" value="1"/>
</dbReference>
<feature type="transmembrane region" description="Helical" evidence="1">
    <location>
        <begin position="48"/>
        <end position="71"/>
    </location>
</feature>
<dbReference type="EMBL" id="CM016762">
    <property type="protein sequence ID" value="TMS33703.1"/>
    <property type="molecule type" value="Genomic_DNA"/>
</dbReference>
<keyword evidence="3" id="KW-1185">Reference proteome</keyword>
<evidence type="ECO:0008006" key="4">
    <source>
        <dbReference type="Google" id="ProtNLM"/>
    </source>
</evidence>
<protein>
    <recommendedName>
        <fullName evidence="4">G-protein coupled receptors family 1 profile domain-containing protein</fullName>
    </recommendedName>
</protein>
<evidence type="ECO:0000313" key="2">
    <source>
        <dbReference type="EMBL" id="TMS33703.1"/>
    </source>
</evidence>
<name>A0A4V6I7D9_STECR</name>
<evidence type="ECO:0000256" key="1">
    <source>
        <dbReference type="SAM" id="Phobius"/>
    </source>
</evidence>
<comment type="caution">
    <text evidence="2">The sequence shown here is derived from an EMBL/GenBank/DDBJ whole genome shotgun (WGS) entry which is preliminary data.</text>
</comment>
<feature type="transmembrane region" description="Helical" evidence="1">
    <location>
        <begin position="20"/>
        <end position="39"/>
    </location>
</feature>
<feature type="transmembrane region" description="Helical" evidence="1">
    <location>
        <begin position="91"/>
        <end position="116"/>
    </location>
</feature>
<dbReference type="EMBL" id="AZBU02000001">
    <property type="protein sequence ID" value="TMS33703.1"/>
    <property type="molecule type" value="Genomic_DNA"/>
</dbReference>
<reference evidence="2 3" key="1">
    <citation type="journal article" date="2015" name="Genome Biol.">
        <title>Comparative genomics of Steinernema reveals deeply conserved gene regulatory networks.</title>
        <authorList>
            <person name="Dillman A.R."/>
            <person name="Macchietto M."/>
            <person name="Porter C.F."/>
            <person name="Rogers A."/>
            <person name="Williams B."/>
            <person name="Antoshechkin I."/>
            <person name="Lee M.M."/>
            <person name="Goodwin Z."/>
            <person name="Lu X."/>
            <person name="Lewis E.E."/>
            <person name="Goodrich-Blair H."/>
            <person name="Stock S.P."/>
            <person name="Adams B.J."/>
            <person name="Sternberg P.W."/>
            <person name="Mortazavi A."/>
        </authorList>
    </citation>
    <scope>NUCLEOTIDE SEQUENCE [LARGE SCALE GENOMIC DNA]</scope>
    <source>
        <strain evidence="2 3">ALL</strain>
    </source>
</reference>
<dbReference type="Proteomes" id="UP000298663">
    <property type="component" value="Chromosome X"/>
</dbReference>
<reference evidence="2 3" key="2">
    <citation type="journal article" date="2019" name="G3 (Bethesda)">
        <title>Hybrid Assembly of the Genome of the Entomopathogenic Nematode Steinernema carpocapsae Identifies the X-Chromosome.</title>
        <authorList>
            <person name="Serra L."/>
            <person name="Macchietto M."/>
            <person name="Macias-Munoz A."/>
            <person name="McGill C.J."/>
            <person name="Rodriguez I.M."/>
            <person name="Rodriguez B."/>
            <person name="Murad R."/>
            <person name="Mortazavi A."/>
        </authorList>
    </citation>
    <scope>NUCLEOTIDE SEQUENCE [LARGE SCALE GENOMIC DNA]</scope>
    <source>
        <strain evidence="2 3">ALL</strain>
    </source>
</reference>
<keyword evidence="1" id="KW-0472">Membrane</keyword>
<proteinExistence type="predicted"/>
<keyword evidence="1" id="KW-1133">Transmembrane helix</keyword>
<dbReference type="AlphaFoldDB" id="A0A4V6I7D9"/>